<keyword evidence="2 4" id="KW-0479">Metal-binding</keyword>
<name>A0A1I0R4Z1_9RHOB</name>
<keyword evidence="7" id="KW-1185">Reference proteome</keyword>
<sequence>MSNWGLFVGGALLVGVAAAGWQAFQPAPAQQGHSMVPPDTSDIAMGDPIEDVRVPEELSVEAAIGKRAFEAKCATCHGTNAAGQNGVAPPLVHKIYEPGHHADEAFQRAAMGGVRSHHWNFGDMPPVTGITRGDVQYIALYIRELQRENGIN</sequence>
<dbReference type="AlphaFoldDB" id="A0A1I0R4Z1"/>
<reference evidence="6 7" key="1">
    <citation type="submission" date="2016-10" db="EMBL/GenBank/DDBJ databases">
        <authorList>
            <person name="de Groot N.N."/>
        </authorList>
    </citation>
    <scope>NUCLEOTIDE SEQUENCE [LARGE SCALE GENOMIC DNA]</scope>
    <source>
        <strain evidence="6 7">DSM 29439</strain>
    </source>
</reference>
<dbReference type="OrthoDB" id="7854060at2"/>
<dbReference type="InterPro" id="IPR036909">
    <property type="entry name" value="Cyt_c-like_dom_sf"/>
</dbReference>
<accession>A0A1I0R4Z1</accession>
<evidence type="ECO:0000256" key="3">
    <source>
        <dbReference type="ARBA" id="ARBA00023004"/>
    </source>
</evidence>
<evidence type="ECO:0000256" key="4">
    <source>
        <dbReference type="PROSITE-ProRule" id="PRU00433"/>
    </source>
</evidence>
<dbReference type="SUPFAM" id="SSF46626">
    <property type="entry name" value="Cytochrome c"/>
    <property type="match status" value="1"/>
</dbReference>
<dbReference type="GO" id="GO:0020037">
    <property type="term" value="F:heme binding"/>
    <property type="evidence" value="ECO:0007669"/>
    <property type="project" value="InterPro"/>
</dbReference>
<dbReference type="Pfam" id="PF00034">
    <property type="entry name" value="Cytochrom_C"/>
    <property type="match status" value="1"/>
</dbReference>
<dbReference type="RefSeq" id="WP_091432778.1">
    <property type="nucleotide sequence ID" value="NZ_FOJB01000002.1"/>
</dbReference>
<dbReference type="GO" id="GO:0009055">
    <property type="term" value="F:electron transfer activity"/>
    <property type="evidence" value="ECO:0007669"/>
    <property type="project" value="InterPro"/>
</dbReference>
<proteinExistence type="predicted"/>
<evidence type="ECO:0000313" key="7">
    <source>
        <dbReference type="Proteomes" id="UP000199650"/>
    </source>
</evidence>
<keyword evidence="3 4" id="KW-0408">Iron</keyword>
<evidence type="ECO:0000256" key="2">
    <source>
        <dbReference type="ARBA" id="ARBA00022723"/>
    </source>
</evidence>
<dbReference type="Gene3D" id="1.10.760.10">
    <property type="entry name" value="Cytochrome c-like domain"/>
    <property type="match status" value="1"/>
</dbReference>
<gene>
    <name evidence="6" type="ORF">SAMN05444851_3083</name>
</gene>
<dbReference type="EMBL" id="FOJB01000002">
    <property type="protein sequence ID" value="SEW35379.1"/>
    <property type="molecule type" value="Genomic_DNA"/>
</dbReference>
<organism evidence="6 7">
    <name type="scientific">Aliiroseovarius sediminilitoris</name>
    <dbReference type="NCBI Taxonomy" id="1173584"/>
    <lineage>
        <taxon>Bacteria</taxon>
        <taxon>Pseudomonadati</taxon>
        <taxon>Pseudomonadota</taxon>
        <taxon>Alphaproteobacteria</taxon>
        <taxon>Rhodobacterales</taxon>
        <taxon>Paracoccaceae</taxon>
        <taxon>Aliiroseovarius</taxon>
    </lineage>
</organism>
<evidence type="ECO:0000259" key="5">
    <source>
        <dbReference type="PROSITE" id="PS51007"/>
    </source>
</evidence>
<evidence type="ECO:0000256" key="1">
    <source>
        <dbReference type="ARBA" id="ARBA00022617"/>
    </source>
</evidence>
<feature type="domain" description="Cytochrome c" evidence="5">
    <location>
        <begin position="60"/>
        <end position="146"/>
    </location>
</feature>
<protein>
    <submittedName>
        <fullName evidence="6">Cytochrome c</fullName>
    </submittedName>
</protein>
<keyword evidence="1 4" id="KW-0349">Heme</keyword>
<dbReference type="GO" id="GO:0046872">
    <property type="term" value="F:metal ion binding"/>
    <property type="evidence" value="ECO:0007669"/>
    <property type="project" value="UniProtKB-KW"/>
</dbReference>
<dbReference type="InterPro" id="IPR009056">
    <property type="entry name" value="Cyt_c-like_dom"/>
</dbReference>
<dbReference type="Proteomes" id="UP000199650">
    <property type="component" value="Unassembled WGS sequence"/>
</dbReference>
<dbReference type="PROSITE" id="PS51007">
    <property type="entry name" value="CYTC"/>
    <property type="match status" value="1"/>
</dbReference>
<evidence type="ECO:0000313" key="6">
    <source>
        <dbReference type="EMBL" id="SEW35379.1"/>
    </source>
</evidence>
<dbReference type="STRING" id="1173584.SAMN05444851_3083"/>